<keyword evidence="2" id="KW-1185">Reference proteome</keyword>
<comment type="caution">
    <text evidence="1">The sequence shown here is derived from an EMBL/GenBank/DDBJ whole genome shotgun (WGS) entry which is preliminary data.</text>
</comment>
<evidence type="ECO:0000313" key="2">
    <source>
        <dbReference type="Proteomes" id="UP001597263"/>
    </source>
</evidence>
<sequence length="129" mass="14377">MIESAKYSSGGLVIATINGQVMTIPDDMENRHRAMIADWEAAGNAIEPYLLEPEAPAVISIPAVTLWERMTEAEGEQVEAVMQTQPFRIRQIFTTAQTYRSDHELWSLLQQVATELFGVQRAGELLAQS</sequence>
<gene>
    <name evidence="1" type="ORF">ACFQ35_06310</name>
</gene>
<dbReference type="RefSeq" id="WP_289387512.1">
    <property type="nucleotide sequence ID" value="NZ_JAUCBM010000005.1"/>
</dbReference>
<accession>A0ABW3V295</accession>
<name>A0ABW3V295_9HYPH</name>
<reference evidence="2" key="1">
    <citation type="journal article" date="2019" name="Int. J. Syst. Evol. Microbiol.">
        <title>The Global Catalogue of Microorganisms (GCM) 10K type strain sequencing project: providing services to taxonomists for standard genome sequencing and annotation.</title>
        <authorList>
            <consortium name="The Broad Institute Genomics Platform"/>
            <consortium name="The Broad Institute Genome Sequencing Center for Infectious Disease"/>
            <person name="Wu L."/>
            <person name="Ma J."/>
        </authorList>
    </citation>
    <scope>NUCLEOTIDE SEQUENCE [LARGE SCALE GENOMIC DNA]</scope>
    <source>
        <strain evidence="2">CCUG 49584</strain>
    </source>
</reference>
<organism evidence="1 2">
    <name type="scientific">Pseudochrobactrum kiredjianiae</name>
    <dbReference type="NCBI Taxonomy" id="386305"/>
    <lineage>
        <taxon>Bacteria</taxon>
        <taxon>Pseudomonadati</taxon>
        <taxon>Pseudomonadota</taxon>
        <taxon>Alphaproteobacteria</taxon>
        <taxon>Hyphomicrobiales</taxon>
        <taxon>Brucellaceae</taxon>
        <taxon>Pseudochrobactrum</taxon>
    </lineage>
</organism>
<proteinExistence type="predicted"/>
<evidence type="ECO:0000313" key="1">
    <source>
        <dbReference type="EMBL" id="MFD1226762.1"/>
    </source>
</evidence>
<dbReference type="EMBL" id="JBHTMA010000033">
    <property type="protein sequence ID" value="MFD1226762.1"/>
    <property type="molecule type" value="Genomic_DNA"/>
</dbReference>
<protein>
    <submittedName>
        <fullName evidence="1">Uncharacterized protein</fullName>
    </submittedName>
</protein>
<dbReference type="Proteomes" id="UP001597263">
    <property type="component" value="Unassembled WGS sequence"/>
</dbReference>